<dbReference type="PROSITE" id="PS00463">
    <property type="entry name" value="ZN2_CY6_FUNGAL_1"/>
    <property type="match status" value="1"/>
</dbReference>
<dbReference type="RefSeq" id="XP_046011769.1">
    <property type="nucleotide sequence ID" value="XM_046158890.1"/>
</dbReference>
<dbReference type="SMART" id="SM00066">
    <property type="entry name" value="GAL4"/>
    <property type="match status" value="1"/>
</dbReference>
<dbReference type="GeneID" id="70188436"/>
<feature type="region of interest" description="Disordered" evidence="2">
    <location>
        <begin position="418"/>
        <end position="465"/>
    </location>
</feature>
<feature type="compositionally biased region" description="Low complexity" evidence="2">
    <location>
        <begin position="62"/>
        <end position="72"/>
    </location>
</feature>
<dbReference type="InterPro" id="IPR036864">
    <property type="entry name" value="Zn2-C6_fun-type_DNA-bd_sf"/>
</dbReference>
<evidence type="ECO:0000256" key="2">
    <source>
        <dbReference type="SAM" id="MobiDB-lite"/>
    </source>
</evidence>
<feature type="region of interest" description="Disordered" evidence="2">
    <location>
        <begin position="344"/>
        <end position="365"/>
    </location>
</feature>
<dbReference type="PROSITE" id="PS50048">
    <property type="entry name" value="ZN2_CY6_FUNGAL_2"/>
    <property type="match status" value="1"/>
</dbReference>
<proteinExistence type="predicted"/>
<gene>
    <name evidence="4" type="ORF">B0I36DRAFT_364017</name>
</gene>
<evidence type="ECO:0000313" key="4">
    <source>
        <dbReference type="EMBL" id="KAH7029481.1"/>
    </source>
</evidence>
<dbReference type="OrthoDB" id="4216928at2759"/>
<dbReference type="Proteomes" id="UP000756346">
    <property type="component" value="Unassembled WGS sequence"/>
</dbReference>
<reference evidence="4" key="1">
    <citation type="journal article" date="2021" name="Nat. Commun.">
        <title>Genetic determinants of endophytism in the Arabidopsis root mycobiome.</title>
        <authorList>
            <person name="Mesny F."/>
            <person name="Miyauchi S."/>
            <person name="Thiergart T."/>
            <person name="Pickel B."/>
            <person name="Atanasova L."/>
            <person name="Karlsson M."/>
            <person name="Huettel B."/>
            <person name="Barry K.W."/>
            <person name="Haridas S."/>
            <person name="Chen C."/>
            <person name="Bauer D."/>
            <person name="Andreopoulos W."/>
            <person name="Pangilinan J."/>
            <person name="LaButti K."/>
            <person name="Riley R."/>
            <person name="Lipzen A."/>
            <person name="Clum A."/>
            <person name="Drula E."/>
            <person name="Henrissat B."/>
            <person name="Kohler A."/>
            <person name="Grigoriev I.V."/>
            <person name="Martin F.M."/>
            <person name="Hacquard S."/>
        </authorList>
    </citation>
    <scope>NUCLEOTIDE SEQUENCE</scope>
    <source>
        <strain evidence="4">MPI-CAGE-CH-0230</strain>
    </source>
</reference>
<dbReference type="CDD" id="cd00067">
    <property type="entry name" value="GAL4"/>
    <property type="match status" value="1"/>
</dbReference>
<sequence>MAPDCAVLPTARRKSCVACTRAKRRCDLVVPQCSRCVERQLDCVYTPVVSHRKRRAVHNNTSQQQQGSSRSSTAHPQPDFGFDIGNFCLDDTNMAPDMDNYVVAGDMAGMEACLLHPENLVPGGPGFDIMDSIFSTNLNNAASSLPMPFDFNIAVDSSNSFDPGKALVPPPKPFTFPHSPQTNSSPRAIYANADPRLQHAAEQFCSAPLQMVTSCHTPWSHPLLYTHDNSSTGSTNNNSNLPRSIAMAQACCALHIARNKANTGMITRNIIQRAREVCQEPFPSAATSSARGNDDDNLTFNVLARTQALLLFHIMLYLDNDALARETIQITGRELERAMVTLHERTRASSSPYPEGNEPPPPRSLKSLARAQEREQGVRSMLVTAETSAGSCLDLESLDESDDDEEAAEIAELLSSSPWLNKGALPPHHPPLRRPKRSAAPNQTATTTSHNNNNNNCKPQTTAKPMPVFLPVSPLTTTRPTWHAWILHESCRRTVLAAGIFQLLQQLLGGHIPKECPGLGSMLEFCSAPWTVSRECWDEAADAVDFAVGWNRRGWTVLRVADLEHGMPDISPQHIDTFSKMIITLLFGIDETKGWLLARGGTKS</sequence>
<dbReference type="InterPro" id="IPR001138">
    <property type="entry name" value="Zn2Cys6_DnaBD"/>
</dbReference>
<dbReference type="GO" id="GO:0008270">
    <property type="term" value="F:zinc ion binding"/>
    <property type="evidence" value="ECO:0007669"/>
    <property type="project" value="InterPro"/>
</dbReference>
<dbReference type="Pfam" id="PF00172">
    <property type="entry name" value="Zn_clus"/>
    <property type="match status" value="1"/>
</dbReference>
<keyword evidence="1" id="KW-0539">Nucleus</keyword>
<evidence type="ECO:0000313" key="5">
    <source>
        <dbReference type="Proteomes" id="UP000756346"/>
    </source>
</evidence>
<comment type="caution">
    <text evidence="4">The sequence shown here is derived from an EMBL/GenBank/DDBJ whole genome shotgun (WGS) entry which is preliminary data.</text>
</comment>
<evidence type="ECO:0000259" key="3">
    <source>
        <dbReference type="PROSITE" id="PS50048"/>
    </source>
</evidence>
<accession>A0A9P8Y7B6</accession>
<dbReference type="GO" id="GO:0000981">
    <property type="term" value="F:DNA-binding transcription factor activity, RNA polymerase II-specific"/>
    <property type="evidence" value="ECO:0007669"/>
    <property type="project" value="InterPro"/>
</dbReference>
<protein>
    <recommendedName>
        <fullName evidence="3">Zn(2)-C6 fungal-type domain-containing protein</fullName>
    </recommendedName>
</protein>
<feature type="domain" description="Zn(2)-C6 fungal-type" evidence="3">
    <location>
        <begin position="15"/>
        <end position="45"/>
    </location>
</feature>
<keyword evidence="5" id="KW-1185">Reference proteome</keyword>
<dbReference type="Gene3D" id="4.10.240.10">
    <property type="entry name" value="Zn(2)-C6 fungal-type DNA-binding domain"/>
    <property type="match status" value="1"/>
</dbReference>
<feature type="compositionally biased region" description="Low complexity" evidence="2">
    <location>
        <begin position="444"/>
        <end position="462"/>
    </location>
</feature>
<name>A0A9P8Y7B6_9PEZI</name>
<feature type="region of interest" description="Disordered" evidence="2">
    <location>
        <begin position="54"/>
        <end position="76"/>
    </location>
</feature>
<dbReference type="AlphaFoldDB" id="A0A9P8Y7B6"/>
<evidence type="ECO:0000256" key="1">
    <source>
        <dbReference type="ARBA" id="ARBA00023242"/>
    </source>
</evidence>
<organism evidence="4 5">
    <name type="scientific">Microdochium trichocladiopsis</name>
    <dbReference type="NCBI Taxonomy" id="1682393"/>
    <lineage>
        <taxon>Eukaryota</taxon>
        <taxon>Fungi</taxon>
        <taxon>Dikarya</taxon>
        <taxon>Ascomycota</taxon>
        <taxon>Pezizomycotina</taxon>
        <taxon>Sordariomycetes</taxon>
        <taxon>Xylariomycetidae</taxon>
        <taxon>Xylariales</taxon>
        <taxon>Microdochiaceae</taxon>
        <taxon>Microdochium</taxon>
    </lineage>
</organism>
<dbReference type="SUPFAM" id="SSF57701">
    <property type="entry name" value="Zn2/Cys6 DNA-binding domain"/>
    <property type="match status" value="1"/>
</dbReference>
<dbReference type="EMBL" id="JAGTJQ010000006">
    <property type="protein sequence ID" value="KAH7029481.1"/>
    <property type="molecule type" value="Genomic_DNA"/>
</dbReference>